<reference evidence="2 3" key="1">
    <citation type="submission" date="2023-08" db="EMBL/GenBank/DDBJ databases">
        <title>Alcaligenaceae gen. nov., a novel taxon isolated from the sludge of Yixing Pesticide Factory.</title>
        <authorList>
            <person name="Ruan L."/>
        </authorList>
    </citation>
    <scope>NUCLEOTIDE SEQUENCE [LARGE SCALE GENOMIC DNA]</scope>
    <source>
        <strain evidence="2 3">LG-2</strain>
    </source>
</reference>
<evidence type="ECO:0000313" key="2">
    <source>
        <dbReference type="EMBL" id="MDR4127046.1"/>
    </source>
</evidence>
<accession>A0ABU1D9A8</accession>
<protein>
    <submittedName>
        <fullName evidence="2">DUF3617 domain-containing protein</fullName>
    </submittedName>
</protein>
<proteinExistence type="predicted"/>
<dbReference type="RefSeq" id="WP_165277022.1">
    <property type="nucleotide sequence ID" value="NZ_JAUZQE010000050.1"/>
</dbReference>
<feature type="chain" id="PRO_5045294135" evidence="1">
    <location>
        <begin position="25"/>
        <end position="183"/>
    </location>
</feature>
<keyword evidence="3" id="KW-1185">Reference proteome</keyword>
<evidence type="ECO:0000256" key="1">
    <source>
        <dbReference type="SAM" id="SignalP"/>
    </source>
</evidence>
<dbReference type="EMBL" id="JAUZQE010000050">
    <property type="protein sequence ID" value="MDR4127046.1"/>
    <property type="molecule type" value="Genomic_DNA"/>
</dbReference>
<organism evidence="2 3">
    <name type="scientific">Yanghanlia caeni</name>
    <dbReference type="NCBI Taxonomy" id="3064283"/>
    <lineage>
        <taxon>Bacteria</taxon>
        <taxon>Pseudomonadati</taxon>
        <taxon>Pseudomonadota</taxon>
        <taxon>Betaproteobacteria</taxon>
        <taxon>Burkholderiales</taxon>
        <taxon>Alcaligenaceae</taxon>
        <taxon>Yanghanlia</taxon>
    </lineage>
</organism>
<comment type="caution">
    <text evidence="2">The sequence shown here is derived from an EMBL/GenBank/DDBJ whole genome shotgun (WGS) entry which is preliminary data.</text>
</comment>
<gene>
    <name evidence="2" type="ORF">Q8947_13780</name>
</gene>
<evidence type="ECO:0000313" key="3">
    <source>
        <dbReference type="Proteomes" id="UP001232156"/>
    </source>
</evidence>
<dbReference type="Proteomes" id="UP001232156">
    <property type="component" value="Unassembled WGS sequence"/>
</dbReference>
<sequence>MRYITPLLVAAAVSASWLIPAAHAQTPLANREPGLWELRLVDGTRLAAMALSMERTLKSLPEDRRRQMMQLMGGSDITLPTVIRQCLTPEMARSDIRPQLAEHDIHCSTLEWQESDDSGEFSFVCTNPQGKWSGKGRISDATPRSFTSQASVEGTYRGQQLAFDMTHEARWLGADCGDFRPPK</sequence>
<dbReference type="Pfam" id="PF12276">
    <property type="entry name" value="DUF3617"/>
    <property type="match status" value="1"/>
</dbReference>
<name>A0ABU1D9A8_9BURK</name>
<keyword evidence="1" id="KW-0732">Signal</keyword>
<dbReference type="InterPro" id="IPR022061">
    <property type="entry name" value="DUF3617"/>
</dbReference>
<feature type="signal peptide" evidence="1">
    <location>
        <begin position="1"/>
        <end position="24"/>
    </location>
</feature>